<organism evidence="1 2">
    <name type="scientific">Vreelandella aquamarina</name>
    <dbReference type="NCBI Taxonomy" id="77097"/>
    <lineage>
        <taxon>Bacteria</taxon>
        <taxon>Pseudomonadati</taxon>
        <taxon>Pseudomonadota</taxon>
        <taxon>Gammaproteobacteria</taxon>
        <taxon>Oceanospirillales</taxon>
        <taxon>Halomonadaceae</taxon>
        <taxon>Vreelandella</taxon>
    </lineage>
</organism>
<gene>
    <name evidence="1" type="ORF">HMSLTHF_21080</name>
</gene>
<name>A0A6F8SWJ7_9GAMM</name>
<protein>
    <submittedName>
        <fullName evidence="1">Uncharacterized protein</fullName>
    </submittedName>
</protein>
<evidence type="ECO:0000313" key="2">
    <source>
        <dbReference type="Proteomes" id="UP000503197"/>
    </source>
</evidence>
<dbReference type="EMBL" id="AP022821">
    <property type="protein sequence ID" value="BCA92333.1"/>
    <property type="molecule type" value="Genomic_DNA"/>
</dbReference>
<sequence>MGVVTSDNDVLLQKALLRVIMRALSGIAIRNDATDGNVSGWQIAARTT</sequence>
<reference evidence="1 2" key="1">
    <citation type="submission" date="2020-02" db="EMBL/GenBank/DDBJ databases">
        <title>Complete Genome Sequence of Halomonas meridiana strain BAA-801, Isolated from Deep Sea Thermal Vent.</title>
        <authorList>
            <person name="Takahashi Y."/>
            <person name="Takahashi H."/>
            <person name="Galipon J."/>
            <person name="Arakawa K."/>
        </authorList>
    </citation>
    <scope>NUCLEOTIDE SEQUENCE [LARGE SCALE GENOMIC DNA]</scope>
    <source>
        <strain evidence="1 2">Slthf1</strain>
    </source>
</reference>
<dbReference type="Proteomes" id="UP000503197">
    <property type="component" value="Chromosome"/>
</dbReference>
<dbReference type="AlphaFoldDB" id="A0A6F8SWJ7"/>
<evidence type="ECO:0000313" key="1">
    <source>
        <dbReference type="EMBL" id="BCA92333.1"/>
    </source>
</evidence>
<proteinExistence type="predicted"/>
<accession>A0A6F8SWJ7</accession>